<dbReference type="Proteomes" id="UP000241436">
    <property type="component" value="Unassembled WGS sequence"/>
</dbReference>
<dbReference type="Pfam" id="PF01136">
    <property type="entry name" value="Peptidase_U32"/>
    <property type="match status" value="1"/>
</dbReference>
<dbReference type="RefSeq" id="WP_107561808.1">
    <property type="nucleotide sequence ID" value="NZ_NVQC01000016.1"/>
</dbReference>
<evidence type="ECO:0000313" key="1">
    <source>
        <dbReference type="EMBL" id="PTL36436.1"/>
    </source>
</evidence>
<keyword evidence="2" id="KW-1185">Reference proteome</keyword>
<accession>A0A2T4TZ92</accession>
<dbReference type="PANTHER" id="PTHR30217">
    <property type="entry name" value="PEPTIDASE U32 FAMILY"/>
    <property type="match status" value="1"/>
</dbReference>
<dbReference type="SUPFAM" id="SSF51395">
    <property type="entry name" value="FMN-linked oxidoreductases"/>
    <property type="match status" value="1"/>
</dbReference>
<evidence type="ECO:0000313" key="2">
    <source>
        <dbReference type="Proteomes" id="UP000241436"/>
    </source>
</evidence>
<comment type="caution">
    <text evidence="1">The sequence shown here is derived from an EMBL/GenBank/DDBJ whole genome shotgun (WGS) entry which is preliminary data.</text>
</comment>
<dbReference type="OrthoDB" id="9758184at2"/>
<protein>
    <recommendedName>
        <fullName evidence="3">Peptidase U32</fullName>
    </recommendedName>
</protein>
<dbReference type="EMBL" id="NVQC01000016">
    <property type="protein sequence ID" value="PTL36436.1"/>
    <property type="molecule type" value="Genomic_DNA"/>
</dbReference>
<organism evidence="1 2">
    <name type="scientific">Candidatus Methylomirabilis limnetica</name>
    <dbReference type="NCBI Taxonomy" id="2033718"/>
    <lineage>
        <taxon>Bacteria</taxon>
        <taxon>Candidatus Methylomirabilota</taxon>
        <taxon>Candidatus Methylomirabilia</taxon>
        <taxon>Candidatus Methylomirabilales</taxon>
        <taxon>Candidatus Methylomirabilaceae</taxon>
        <taxon>Candidatus Methylomirabilis</taxon>
    </lineage>
</organism>
<dbReference type="PANTHER" id="PTHR30217:SF3">
    <property type="entry name" value="UBIQUINONE BIOSYNTHESIS PROTEIN UBIU"/>
    <property type="match status" value="1"/>
</dbReference>
<proteinExistence type="predicted"/>
<gene>
    <name evidence="1" type="ORF">CLG94_05245</name>
</gene>
<evidence type="ECO:0008006" key="3">
    <source>
        <dbReference type="Google" id="ProtNLM"/>
    </source>
</evidence>
<sequence>MLDALKHGRSNPSLQSTAYRATKPVLLAPAGSLAAAQVALEAGADAIYVGLKGFSRGGPRSELTSLALQDVLVAAHAQGRHVQVALNIIPSQAERRDLVEKVGELLGWGIDGVIVNDAGLLAELRSRYPKLSITASIGCAIMNEADVAFYRDLGADAVVLPGTLTPDEIAAFAQVPDVLIEVMSHMVQEFILLGRCWMPSYYRLNSSPMASQCEGVSRLMGSVKRGGAGVCFKICEQPWELYRGERCVATRLLPSRQISAINYLADILNAGVDVVKLQGRGLAADLLAPLVQRYRLAIDSWMAGEPLPAFAEPCLEPSWTVMRR</sequence>
<dbReference type="InterPro" id="IPR051454">
    <property type="entry name" value="RNA/ubiquinone_mod_enzymes"/>
</dbReference>
<dbReference type="InterPro" id="IPR001539">
    <property type="entry name" value="Peptidase_U32"/>
</dbReference>
<dbReference type="AlphaFoldDB" id="A0A2T4TZ92"/>
<reference evidence="2" key="2">
    <citation type="journal article" date="2018" name="Environ. Microbiol.">
        <title>Bloom of a denitrifying methanotroph, 'Candidatus Methylomirabilis limnetica', in a deep stratified lake.</title>
        <authorList>
            <person name="Graf J.S."/>
            <person name="Mayr M.J."/>
            <person name="Marchant H.K."/>
            <person name="Tienken D."/>
            <person name="Hach P.F."/>
            <person name="Brand A."/>
            <person name="Schubert C.J."/>
            <person name="Kuypers M.M."/>
            <person name="Milucka J."/>
        </authorList>
    </citation>
    <scope>NUCLEOTIDE SEQUENCE [LARGE SCALE GENOMIC DNA]</scope>
    <source>
        <strain evidence="2">Zug</strain>
    </source>
</reference>
<name>A0A2T4TZ92_9BACT</name>
<reference evidence="1 2" key="1">
    <citation type="submission" date="2017-09" db="EMBL/GenBank/DDBJ databases">
        <title>Bloom of a denitrifying methanotroph, Candidatus Methylomirabilis limnetica, in a deep stratified lake.</title>
        <authorList>
            <person name="Graf J.S."/>
            <person name="Marchant H.K."/>
            <person name="Tienken D."/>
            <person name="Hach P.F."/>
            <person name="Brand A."/>
            <person name="Schubert C.J."/>
            <person name="Kuypers M.M."/>
            <person name="Milucka J."/>
        </authorList>
    </citation>
    <scope>NUCLEOTIDE SEQUENCE [LARGE SCALE GENOMIC DNA]</scope>
    <source>
        <strain evidence="1 2">Zug</strain>
    </source>
</reference>